<reference evidence="8 9" key="1">
    <citation type="submission" date="2024-06" db="EMBL/GenBank/DDBJ databases">
        <title>Sorghum-associated microbial communities from plants grown in Nebraska, USA.</title>
        <authorList>
            <person name="Schachtman D."/>
        </authorList>
    </citation>
    <scope>NUCLEOTIDE SEQUENCE [LARGE SCALE GENOMIC DNA]</scope>
    <source>
        <strain evidence="8 9">736</strain>
    </source>
</reference>
<dbReference type="Pfam" id="PF07690">
    <property type="entry name" value="MFS_1"/>
    <property type="match status" value="1"/>
</dbReference>
<comment type="caution">
    <text evidence="8">The sequence shown here is derived from an EMBL/GenBank/DDBJ whole genome shotgun (WGS) entry which is preliminary data.</text>
</comment>
<sequence>MKMDSKSKEMIQSEKKGSTKLLMMVLSLSVLVAAITVDLVNPVLPLISKDLKASKSQVSWVVSGIALVLAIGVPIYGRISDFFELRRLYIFAIMILASGSLLCAIAPNLPLLVLGRMVQGAGMSAIPVLSVIAISKIFPQGKRGGALGIIAGSIGVGTAAGPIFGGVVGQYLGWNALFWFTFLLAIMIVIGSYFTLPTIKPAVAVGSNKNFDFIGGLLLGLTVGLLLFGITQGETSGFSSFSSLTSLIGSIVALVGFIWRIVTAKHPFVPPVLFNNKDYVNTVIIAFFSMFAYFAVLVFVPLLVVEVNGLSSGQAGMILLPGGVAVAILSPFVGRLSDRFGDKGLILTGMTMMGLSTLFLSTYASGASPLLVSFGVLGIGIAFAFTNSPANNSAVSALEADQVGVGMGVFQGALYLGAGTGAGMIGALLSARRDTTEPINPFYILDAMSYSDAFLAATGAILIALIAGLGLQKYRR</sequence>
<dbReference type="SUPFAM" id="SSF103473">
    <property type="entry name" value="MFS general substrate transporter"/>
    <property type="match status" value="1"/>
</dbReference>
<evidence type="ECO:0000256" key="3">
    <source>
        <dbReference type="ARBA" id="ARBA00022692"/>
    </source>
</evidence>
<dbReference type="RefSeq" id="WP_354471275.1">
    <property type="nucleotide sequence ID" value="NZ_JBEPSB010000004.1"/>
</dbReference>
<proteinExistence type="predicted"/>
<evidence type="ECO:0000256" key="1">
    <source>
        <dbReference type="ARBA" id="ARBA00004651"/>
    </source>
</evidence>
<feature type="transmembrane region" description="Helical" evidence="6">
    <location>
        <begin position="113"/>
        <end position="134"/>
    </location>
</feature>
<evidence type="ECO:0000256" key="2">
    <source>
        <dbReference type="ARBA" id="ARBA00022448"/>
    </source>
</evidence>
<dbReference type="PROSITE" id="PS50850">
    <property type="entry name" value="MFS"/>
    <property type="match status" value="1"/>
</dbReference>
<dbReference type="Gene3D" id="1.20.1720.10">
    <property type="entry name" value="Multidrug resistance protein D"/>
    <property type="match status" value="1"/>
</dbReference>
<evidence type="ECO:0000256" key="6">
    <source>
        <dbReference type="SAM" id="Phobius"/>
    </source>
</evidence>
<feature type="transmembrane region" description="Helical" evidence="6">
    <location>
        <begin position="88"/>
        <end position="107"/>
    </location>
</feature>
<evidence type="ECO:0000256" key="5">
    <source>
        <dbReference type="ARBA" id="ARBA00023136"/>
    </source>
</evidence>
<keyword evidence="9" id="KW-1185">Reference proteome</keyword>
<feature type="transmembrane region" description="Helical" evidence="6">
    <location>
        <begin position="146"/>
        <end position="164"/>
    </location>
</feature>
<feature type="transmembrane region" description="Helical" evidence="6">
    <location>
        <begin position="243"/>
        <end position="262"/>
    </location>
</feature>
<feature type="transmembrane region" description="Helical" evidence="6">
    <location>
        <begin position="283"/>
        <end position="303"/>
    </location>
</feature>
<organism evidence="8 9">
    <name type="scientific">Lysinibacillus parviboronicapiens</name>
    <dbReference type="NCBI Taxonomy" id="436516"/>
    <lineage>
        <taxon>Bacteria</taxon>
        <taxon>Bacillati</taxon>
        <taxon>Bacillota</taxon>
        <taxon>Bacilli</taxon>
        <taxon>Bacillales</taxon>
        <taxon>Bacillaceae</taxon>
        <taxon>Lysinibacillus</taxon>
    </lineage>
</organism>
<dbReference type="InterPro" id="IPR020846">
    <property type="entry name" value="MFS_dom"/>
</dbReference>
<feature type="transmembrane region" description="Helical" evidence="6">
    <location>
        <begin position="315"/>
        <end position="333"/>
    </location>
</feature>
<accession>A0ABV2PGS4</accession>
<dbReference type="InterPro" id="IPR036259">
    <property type="entry name" value="MFS_trans_sf"/>
</dbReference>
<dbReference type="EMBL" id="JBEPSB010000004">
    <property type="protein sequence ID" value="MET4560145.1"/>
    <property type="molecule type" value="Genomic_DNA"/>
</dbReference>
<comment type="subcellular location">
    <subcellularLocation>
        <location evidence="1">Cell membrane</location>
        <topology evidence="1">Multi-pass membrane protein</topology>
    </subcellularLocation>
</comment>
<protein>
    <submittedName>
        <fullName evidence="8">EmrB/QacA subfamily drug resistance transporter</fullName>
    </submittedName>
</protein>
<dbReference type="Gene3D" id="1.20.1250.20">
    <property type="entry name" value="MFS general substrate transporter like domains"/>
    <property type="match status" value="1"/>
</dbReference>
<keyword evidence="3 6" id="KW-0812">Transmembrane</keyword>
<feature type="transmembrane region" description="Helical" evidence="6">
    <location>
        <begin position="57"/>
        <end position="76"/>
    </location>
</feature>
<dbReference type="NCBIfam" id="NF000218">
    <property type="entry name" value="FexA"/>
    <property type="match status" value="1"/>
</dbReference>
<feature type="transmembrane region" description="Helical" evidence="6">
    <location>
        <begin position="370"/>
        <end position="388"/>
    </location>
</feature>
<name>A0ABV2PGS4_9BACI</name>
<feature type="transmembrane region" description="Helical" evidence="6">
    <location>
        <begin position="409"/>
        <end position="430"/>
    </location>
</feature>
<dbReference type="InterPro" id="IPR011701">
    <property type="entry name" value="MFS"/>
</dbReference>
<feature type="domain" description="Major facilitator superfamily (MFS) profile" evidence="7">
    <location>
        <begin position="22"/>
        <end position="476"/>
    </location>
</feature>
<feature type="transmembrane region" description="Helical" evidence="6">
    <location>
        <begin position="211"/>
        <end position="231"/>
    </location>
</feature>
<keyword evidence="2" id="KW-0813">Transport</keyword>
<keyword evidence="5 6" id="KW-0472">Membrane</keyword>
<evidence type="ECO:0000313" key="8">
    <source>
        <dbReference type="EMBL" id="MET4560145.1"/>
    </source>
</evidence>
<feature type="transmembrane region" description="Helical" evidence="6">
    <location>
        <begin position="450"/>
        <end position="471"/>
    </location>
</feature>
<feature type="transmembrane region" description="Helical" evidence="6">
    <location>
        <begin position="345"/>
        <end position="364"/>
    </location>
</feature>
<dbReference type="PANTHER" id="PTHR42718">
    <property type="entry name" value="MAJOR FACILITATOR SUPERFAMILY MULTIDRUG TRANSPORTER MFSC"/>
    <property type="match status" value="1"/>
</dbReference>
<dbReference type="CDD" id="cd17321">
    <property type="entry name" value="MFS_MMR_MDR_like"/>
    <property type="match status" value="1"/>
</dbReference>
<evidence type="ECO:0000259" key="7">
    <source>
        <dbReference type="PROSITE" id="PS50850"/>
    </source>
</evidence>
<dbReference type="Proteomes" id="UP001549363">
    <property type="component" value="Unassembled WGS sequence"/>
</dbReference>
<keyword evidence="4 6" id="KW-1133">Transmembrane helix</keyword>
<feature type="transmembrane region" description="Helical" evidence="6">
    <location>
        <begin position="176"/>
        <end position="199"/>
    </location>
</feature>
<gene>
    <name evidence="8" type="ORF">ABIA69_001289</name>
</gene>
<evidence type="ECO:0000256" key="4">
    <source>
        <dbReference type="ARBA" id="ARBA00022989"/>
    </source>
</evidence>
<dbReference type="PANTHER" id="PTHR42718:SF9">
    <property type="entry name" value="MAJOR FACILITATOR SUPERFAMILY MULTIDRUG TRANSPORTER MFSC"/>
    <property type="match status" value="1"/>
</dbReference>
<feature type="transmembrane region" description="Helical" evidence="6">
    <location>
        <begin position="21"/>
        <end position="37"/>
    </location>
</feature>
<dbReference type="PRINTS" id="PR01036">
    <property type="entry name" value="TCRTETB"/>
</dbReference>
<evidence type="ECO:0000313" key="9">
    <source>
        <dbReference type="Proteomes" id="UP001549363"/>
    </source>
</evidence>